<accession>A0A2G3ADP1</accession>
<sequence>MTHDSASHNNLPVGLSPNLSSATIGSTYNLDPFFDNVITSMNTISLPLPDQPDSHNISLNRNNQPPPPQNIIDPVRRSSRHTPPPSRYGYSTGEYGRSYALLTTLNSIVVPNTYMQASGLKCWEDAMNEELAALEENDTWDMVDVTLLF</sequence>
<dbReference type="AlphaFoldDB" id="A0A2G3ADP1"/>
<comment type="caution">
    <text evidence="2">The sequence shown here is derived from an EMBL/GenBank/DDBJ whole genome shotgun (WGS) entry which is preliminary data.</text>
</comment>
<dbReference type="EMBL" id="AYRZ02000001">
    <property type="protein sequence ID" value="PHT92356.1"/>
    <property type="molecule type" value="Genomic_DNA"/>
</dbReference>
<gene>
    <name evidence="2" type="ORF">T459_00238</name>
</gene>
<reference evidence="2 3" key="2">
    <citation type="journal article" date="2017" name="Genome Biol.">
        <title>New reference genome sequences of hot pepper reveal the massive evolution of plant disease-resistance genes by retroduplication.</title>
        <authorList>
            <person name="Kim S."/>
            <person name="Park J."/>
            <person name="Yeom S.I."/>
            <person name="Kim Y.M."/>
            <person name="Seo E."/>
            <person name="Kim K.T."/>
            <person name="Kim M.S."/>
            <person name="Lee J.M."/>
            <person name="Cheong K."/>
            <person name="Shin H.S."/>
            <person name="Kim S.B."/>
            <person name="Han K."/>
            <person name="Lee J."/>
            <person name="Park M."/>
            <person name="Lee H.A."/>
            <person name="Lee H.Y."/>
            <person name="Lee Y."/>
            <person name="Oh S."/>
            <person name="Lee J.H."/>
            <person name="Choi E."/>
            <person name="Choi E."/>
            <person name="Lee S.E."/>
            <person name="Jeon J."/>
            <person name="Kim H."/>
            <person name="Choi G."/>
            <person name="Song H."/>
            <person name="Lee J."/>
            <person name="Lee S.C."/>
            <person name="Kwon J.K."/>
            <person name="Lee H.Y."/>
            <person name="Koo N."/>
            <person name="Hong Y."/>
            <person name="Kim R.W."/>
            <person name="Kang W.H."/>
            <person name="Huh J.H."/>
            <person name="Kang B.C."/>
            <person name="Yang T.J."/>
            <person name="Lee Y.H."/>
            <person name="Bennetzen J.L."/>
            <person name="Choi D."/>
        </authorList>
    </citation>
    <scope>NUCLEOTIDE SEQUENCE [LARGE SCALE GENOMIC DNA]</scope>
    <source>
        <strain evidence="3">cv. CM334</strain>
    </source>
</reference>
<evidence type="ECO:0000313" key="2">
    <source>
        <dbReference type="EMBL" id="PHT92356.1"/>
    </source>
</evidence>
<dbReference type="Gramene" id="PHT92356">
    <property type="protein sequence ID" value="PHT92356"/>
    <property type="gene ID" value="T459_00238"/>
</dbReference>
<evidence type="ECO:0000313" key="3">
    <source>
        <dbReference type="Proteomes" id="UP000222542"/>
    </source>
</evidence>
<evidence type="ECO:0000256" key="1">
    <source>
        <dbReference type="SAM" id="MobiDB-lite"/>
    </source>
</evidence>
<protein>
    <submittedName>
        <fullName evidence="2">Uncharacterized protein</fullName>
    </submittedName>
</protein>
<name>A0A2G3ADP1_CAPAN</name>
<feature type="region of interest" description="Disordered" evidence="1">
    <location>
        <begin position="45"/>
        <end position="90"/>
    </location>
</feature>
<organism evidence="2 3">
    <name type="scientific">Capsicum annuum</name>
    <name type="common">Capsicum pepper</name>
    <dbReference type="NCBI Taxonomy" id="4072"/>
    <lineage>
        <taxon>Eukaryota</taxon>
        <taxon>Viridiplantae</taxon>
        <taxon>Streptophyta</taxon>
        <taxon>Embryophyta</taxon>
        <taxon>Tracheophyta</taxon>
        <taxon>Spermatophyta</taxon>
        <taxon>Magnoliopsida</taxon>
        <taxon>eudicotyledons</taxon>
        <taxon>Gunneridae</taxon>
        <taxon>Pentapetalae</taxon>
        <taxon>asterids</taxon>
        <taxon>lamiids</taxon>
        <taxon>Solanales</taxon>
        <taxon>Solanaceae</taxon>
        <taxon>Solanoideae</taxon>
        <taxon>Capsiceae</taxon>
        <taxon>Capsicum</taxon>
    </lineage>
</organism>
<keyword evidence="3" id="KW-1185">Reference proteome</keyword>
<dbReference type="Proteomes" id="UP000222542">
    <property type="component" value="Unassembled WGS sequence"/>
</dbReference>
<reference evidence="2 3" key="1">
    <citation type="journal article" date="2014" name="Nat. Genet.">
        <title>Genome sequence of the hot pepper provides insights into the evolution of pungency in Capsicum species.</title>
        <authorList>
            <person name="Kim S."/>
            <person name="Park M."/>
            <person name="Yeom S.I."/>
            <person name="Kim Y.M."/>
            <person name="Lee J.M."/>
            <person name="Lee H.A."/>
            <person name="Seo E."/>
            <person name="Choi J."/>
            <person name="Cheong K."/>
            <person name="Kim K.T."/>
            <person name="Jung K."/>
            <person name="Lee G.W."/>
            <person name="Oh S.K."/>
            <person name="Bae C."/>
            <person name="Kim S.B."/>
            <person name="Lee H.Y."/>
            <person name="Kim S.Y."/>
            <person name="Kim M.S."/>
            <person name="Kang B.C."/>
            <person name="Jo Y.D."/>
            <person name="Yang H.B."/>
            <person name="Jeong H.J."/>
            <person name="Kang W.H."/>
            <person name="Kwon J.K."/>
            <person name="Shin C."/>
            <person name="Lim J.Y."/>
            <person name="Park J.H."/>
            <person name="Huh J.H."/>
            <person name="Kim J.S."/>
            <person name="Kim B.D."/>
            <person name="Cohen O."/>
            <person name="Paran I."/>
            <person name="Suh M.C."/>
            <person name="Lee S.B."/>
            <person name="Kim Y.K."/>
            <person name="Shin Y."/>
            <person name="Noh S.J."/>
            <person name="Park J."/>
            <person name="Seo Y.S."/>
            <person name="Kwon S.Y."/>
            <person name="Kim H.A."/>
            <person name="Park J.M."/>
            <person name="Kim H.J."/>
            <person name="Choi S.B."/>
            <person name="Bosland P.W."/>
            <person name="Reeves G."/>
            <person name="Jo S.H."/>
            <person name="Lee B.W."/>
            <person name="Cho H.T."/>
            <person name="Choi H.S."/>
            <person name="Lee M.S."/>
            <person name="Yu Y."/>
            <person name="Do Choi Y."/>
            <person name="Park B.S."/>
            <person name="van Deynze A."/>
            <person name="Ashrafi H."/>
            <person name="Hill T."/>
            <person name="Kim W.T."/>
            <person name="Pai H.S."/>
            <person name="Ahn H.K."/>
            <person name="Yeam I."/>
            <person name="Giovannoni J.J."/>
            <person name="Rose J.K."/>
            <person name="Sorensen I."/>
            <person name="Lee S.J."/>
            <person name="Kim R.W."/>
            <person name="Choi I.Y."/>
            <person name="Choi B.S."/>
            <person name="Lim J.S."/>
            <person name="Lee Y.H."/>
            <person name="Choi D."/>
        </authorList>
    </citation>
    <scope>NUCLEOTIDE SEQUENCE [LARGE SCALE GENOMIC DNA]</scope>
    <source>
        <strain evidence="3">cv. CM334</strain>
    </source>
</reference>
<proteinExistence type="predicted"/>